<organism evidence="1 2">
    <name type="scientific">Decorospora gaudefroyi</name>
    <dbReference type="NCBI Taxonomy" id="184978"/>
    <lineage>
        <taxon>Eukaryota</taxon>
        <taxon>Fungi</taxon>
        <taxon>Dikarya</taxon>
        <taxon>Ascomycota</taxon>
        <taxon>Pezizomycotina</taxon>
        <taxon>Dothideomycetes</taxon>
        <taxon>Pleosporomycetidae</taxon>
        <taxon>Pleosporales</taxon>
        <taxon>Pleosporineae</taxon>
        <taxon>Pleosporaceae</taxon>
        <taxon>Decorospora</taxon>
    </lineage>
</organism>
<name>A0A6A5KA79_9PLEO</name>
<reference evidence="1" key="1">
    <citation type="submission" date="2020-01" db="EMBL/GenBank/DDBJ databases">
        <authorList>
            <consortium name="DOE Joint Genome Institute"/>
            <person name="Haridas S."/>
            <person name="Albert R."/>
            <person name="Binder M."/>
            <person name="Bloem J."/>
            <person name="Labutti K."/>
            <person name="Salamov A."/>
            <person name="Andreopoulos B."/>
            <person name="Baker S.E."/>
            <person name="Barry K."/>
            <person name="Bills G."/>
            <person name="Bluhm B.H."/>
            <person name="Cannon C."/>
            <person name="Castanera R."/>
            <person name="Culley D.E."/>
            <person name="Daum C."/>
            <person name="Ezra D."/>
            <person name="Gonzalez J.B."/>
            <person name="Henrissat B."/>
            <person name="Kuo A."/>
            <person name="Liang C."/>
            <person name="Lipzen A."/>
            <person name="Lutzoni F."/>
            <person name="Magnuson J."/>
            <person name="Mondo S."/>
            <person name="Nolan M."/>
            <person name="Ohm R."/>
            <person name="Pangilinan J."/>
            <person name="Park H.-J."/>
            <person name="Ramirez L."/>
            <person name="Alfaro M."/>
            <person name="Sun H."/>
            <person name="Tritt A."/>
            <person name="Yoshinaga Y."/>
            <person name="Zwiers L.-H."/>
            <person name="Turgeon B.G."/>
            <person name="Goodwin S.B."/>
            <person name="Spatafora J.W."/>
            <person name="Crous P.W."/>
            <person name="Grigoriev I.V."/>
        </authorList>
    </citation>
    <scope>NUCLEOTIDE SEQUENCE</scope>
    <source>
        <strain evidence="1">P77</strain>
    </source>
</reference>
<dbReference type="Proteomes" id="UP000800040">
    <property type="component" value="Unassembled WGS sequence"/>
</dbReference>
<accession>A0A6A5KA79</accession>
<keyword evidence="2" id="KW-1185">Reference proteome</keyword>
<sequence length="332" mass="35105">MVGGGQVCLFVGHEGERKRLGEGAAQASPAILVAGELRREDLVRRRGGGNGGGWETPAPIVKAAWQARCCAAGNAQWDAAHTEVVPVASVARRRGTKQLKPEMGGEDKMEIWEALFDDGESLFDADRKLQRGVQTAKAEAEAEATWAMPCSWTFCCVGEGASRCGARRDEMEVTYVGTQRVEEARPAVVCNYYIVLSVPPTQAGEDACVDDNHGATTTAGKGLLGHHEGTRHDGALYTLPAQRGSSPYLTRLTLAVALPLSLSLLASDALLPGRPPWSCGHHPGMVASNGHLGAGLSQLPGFAALAEGAQCDSLTSKQRRALRTSSVIHTDS</sequence>
<evidence type="ECO:0000313" key="2">
    <source>
        <dbReference type="Proteomes" id="UP000800040"/>
    </source>
</evidence>
<proteinExistence type="predicted"/>
<gene>
    <name evidence="1" type="ORF">BDW02DRAFT_579777</name>
</gene>
<protein>
    <submittedName>
        <fullName evidence="1">Uncharacterized protein</fullName>
    </submittedName>
</protein>
<dbReference type="AlphaFoldDB" id="A0A6A5KA79"/>
<evidence type="ECO:0000313" key="1">
    <source>
        <dbReference type="EMBL" id="KAF1834258.1"/>
    </source>
</evidence>
<dbReference type="EMBL" id="ML975305">
    <property type="protein sequence ID" value="KAF1834258.1"/>
    <property type="molecule type" value="Genomic_DNA"/>
</dbReference>